<dbReference type="PANTHER" id="PTHR12549">
    <property type="entry name" value="JMJC DOMAIN-CONTAINING HISTONE DEMETHYLATION PROTEIN"/>
    <property type="match status" value="1"/>
</dbReference>
<reference evidence="6 7" key="1">
    <citation type="submission" date="2018-06" db="EMBL/GenBank/DDBJ databases">
        <title>Comparative genomics reveals the genomic features of Rhizophagus irregularis, R. cerebriforme, R. diaphanum and Gigaspora rosea, and their symbiotic lifestyle signature.</title>
        <authorList>
            <person name="Morin E."/>
            <person name="San Clemente H."/>
            <person name="Chen E.C.H."/>
            <person name="De La Providencia I."/>
            <person name="Hainaut M."/>
            <person name="Kuo A."/>
            <person name="Kohler A."/>
            <person name="Murat C."/>
            <person name="Tang N."/>
            <person name="Roy S."/>
            <person name="Loubradou J."/>
            <person name="Henrissat B."/>
            <person name="Grigoriev I.V."/>
            <person name="Corradi N."/>
            <person name="Roux C."/>
            <person name="Martin F.M."/>
        </authorList>
    </citation>
    <scope>NUCLEOTIDE SEQUENCE [LARGE SCALE GENOMIC DNA]</scope>
    <source>
        <strain evidence="6 7">DAOM 227022</strain>
    </source>
</reference>
<feature type="compositionally biased region" description="Low complexity" evidence="4">
    <location>
        <begin position="126"/>
        <end position="140"/>
    </location>
</feature>
<dbReference type="Pfam" id="PF02373">
    <property type="entry name" value="JmjC"/>
    <property type="match status" value="1"/>
</dbReference>
<keyword evidence="3" id="KW-0539">Nucleus</keyword>
<dbReference type="AlphaFoldDB" id="A0A397SP80"/>
<dbReference type="InterPro" id="IPR003347">
    <property type="entry name" value="JmjC_dom"/>
</dbReference>
<dbReference type="GO" id="GO:0003712">
    <property type="term" value="F:transcription coregulator activity"/>
    <property type="evidence" value="ECO:0007669"/>
    <property type="project" value="TreeGrafter"/>
</dbReference>
<dbReference type="EMBL" id="QKYT01000349">
    <property type="protein sequence ID" value="RIA86719.1"/>
    <property type="molecule type" value="Genomic_DNA"/>
</dbReference>
<dbReference type="InterPro" id="IPR045109">
    <property type="entry name" value="LSDs-like"/>
</dbReference>
<proteinExistence type="predicted"/>
<accession>A0A397SP80</accession>
<evidence type="ECO:0000313" key="7">
    <source>
        <dbReference type="Proteomes" id="UP000265703"/>
    </source>
</evidence>
<evidence type="ECO:0000256" key="2">
    <source>
        <dbReference type="ARBA" id="ARBA00022723"/>
    </source>
</evidence>
<evidence type="ECO:0000256" key="1">
    <source>
        <dbReference type="ARBA" id="ARBA00004123"/>
    </source>
</evidence>
<dbReference type="STRING" id="658196.A0A397SP80"/>
<dbReference type="GO" id="GO:0000118">
    <property type="term" value="C:histone deacetylase complex"/>
    <property type="evidence" value="ECO:0007669"/>
    <property type="project" value="TreeGrafter"/>
</dbReference>
<organism evidence="6 7">
    <name type="scientific">Glomus cerebriforme</name>
    <dbReference type="NCBI Taxonomy" id="658196"/>
    <lineage>
        <taxon>Eukaryota</taxon>
        <taxon>Fungi</taxon>
        <taxon>Fungi incertae sedis</taxon>
        <taxon>Mucoromycota</taxon>
        <taxon>Glomeromycotina</taxon>
        <taxon>Glomeromycetes</taxon>
        <taxon>Glomerales</taxon>
        <taxon>Glomeraceae</taxon>
        <taxon>Glomus</taxon>
    </lineage>
</organism>
<feature type="compositionally biased region" description="Basic residues" evidence="4">
    <location>
        <begin position="143"/>
        <end position="160"/>
    </location>
</feature>
<evidence type="ECO:0000313" key="6">
    <source>
        <dbReference type="EMBL" id="RIA86719.1"/>
    </source>
</evidence>
<dbReference type="GO" id="GO:0000785">
    <property type="term" value="C:chromatin"/>
    <property type="evidence" value="ECO:0007669"/>
    <property type="project" value="TreeGrafter"/>
</dbReference>
<sequence>MRFLQKELPHLEMAKIRKFPERKICQLCDYCQTTIFSGFWMCCVCGREYCLSCYEEWNDSDDSLKETRKCSQKRHHYKEQLVPIYHYTKEEIVRLFDQCNQMILDDEDSSDLDEGELPDDDAANLSAESSSSTIKSVESSRVMTRRRKDSRKYRTSKSKAKATTVHFKDSVVSISNQDNGIFTSPPQDCHDRTPQLHDEHKKTEYKANEMTEEIFRDLWRKGYPFVIKSVDKLKENIWKPDYFIKHYGNKDCTVIDVKENVEYKMDVKTFFRGFEDSSKRFMNKYGTYPCLKLKDWPPADDFAETFPEHYEDFSNSLPFKEYTTRNGIMNLAHRLPLEINRPDLGPKMYNAYGSEDNVGGKGTTNLHLDMTDAVNMMAYAPSVENRLEEERDKPAAAVWDLYHPADLPRVRRFLRKIAKEYGLSINHPIHDQCFYLDKGLRDRLAAEEGVTGWRFFQNPGDVIFVPAGCAHQVCNYTSCIKTAVDFVSPEGVARSYIVNQQFRKLRNGHKRKIDILQLPNILYHAWVTSWDESSD</sequence>
<evidence type="ECO:0000256" key="3">
    <source>
        <dbReference type="ARBA" id="ARBA00023242"/>
    </source>
</evidence>
<comment type="caution">
    <text evidence="6">The sequence shown here is derived from an EMBL/GenBank/DDBJ whole genome shotgun (WGS) entry which is preliminary data.</text>
</comment>
<name>A0A397SP80_9GLOM</name>
<dbReference type="GO" id="GO:0031490">
    <property type="term" value="F:chromatin DNA binding"/>
    <property type="evidence" value="ECO:0007669"/>
    <property type="project" value="TreeGrafter"/>
</dbReference>
<dbReference type="SMART" id="SM00558">
    <property type="entry name" value="JmjC"/>
    <property type="match status" value="1"/>
</dbReference>
<dbReference type="Gene3D" id="2.60.120.650">
    <property type="entry name" value="Cupin"/>
    <property type="match status" value="1"/>
</dbReference>
<feature type="region of interest" description="Disordered" evidence="4">
    <location>
        <begin position="108"/>
        <end position="160"/>
    </location>
</feature>
<comment type="subcellular location">
    <subcellularLocation>
        <location evidence="1">Nucleus</location>
    </subcellularLocation>
</comment>
<evidence type="ECO:0000256" key="4">
    <source>
        <dbReference type="SAM" id="MobiDB-lite"/>
    </source>
</evidence>
<dbReference type="Proteomes" id="UP000265703">
    <property type="component" value="Unassembled WGS sequence"/>
</dbReference>
<feature type="domain" description="JmjC" evidence="5">
    <location>
        <begin position="324"/>
        <end position="503"/>
    </location>
</feature>
<dbReference type="GO" id="GO:0006357">
    <property type="term" value="P:regulation of transcription by RNA polymerase II"/>
    <property type="evidence" value="ECO:0007669"/>
    <property type="project" value="TreeGrafter"/>
</dbReference>
<protein>
    <recommendedName>
        <fullName evidence="5">JmjC domain-containing protein</fullName>
    </recommendedName>
</protein>
<dbReference type="SUPFAM" id="SSF51197">
    <property type="entry name" value="Clavaminate synthase-like"/>
    <property type="match status" value="1"/>
</dbReference>
<dbReference type="PANTHER" id="PTHR12549:SF38">
    <property type="entry name" value="JMJC DOMAIN-CONTAINING HISTONE DEMETHYLASE 2, ISOFORM A"/>
    <property type="match status" value="1"/>
</dbReference>
<dbReference type="GO" id="GO:0046872">
    <property type="term" value="F:metal ion binding"/>
    <property type="evidence" value="ECO:0007669"/>
    <property type="project" value="UniProtKB-KW"/>
</dbReference>
<gene>
    <name evidence="6" type="ORF">C1645_320152</name>
</gene>
<keyword evidence="2" id="KW-0479">Metal-binding</keyword>
<evidence type="ECO:0000259" key="5">
    <source>
        <dbReference type="PROSITE" id="PS51184"/>
    </source>
</evidence>
<keyword evidence="7" id="KW-1185">Reference proteome</keyword>
<dbReference type="PROSITE" id="PS51184">
    <property type="entry name" value="JMJC"/>
    <property type="match status" value="1"/>
</dbReference>
<dbReference type="GO" id="GO:0032454">
    <property type="term" value="F:histone H3K9 demethylase activity"/>
    <property type="evidence" value="ECO:0007669"/>
    <property type="project" value="InterPro"/>
</dbReference>
<feature type="compositionally biased region" description="Acidic residues" evidence="4">
    <location>
        <begin position="108"/>
        <end position="122"/>
    </location>
</feature>
<dbReference type="OrthoDB" id="1667110at2759"/>